<sequence length="166" mass="18176">MHQVPSLAMTRHPDWDRTDILAPAEPKEYPIVAVVEGTQLVDPKTRFLGTVVEFTPGKEVVLVDAGGSHRTFAAHDGAMLHQGIRVALRRPAEVPQRPARFTASGSIDAGRTRARVARASRIWVEGIHDAELIEKIWGDDLRVEGIVVEPLHGADDLALAVDAFRP</sequence>
<organism evidence="3">
    <name type="scientific">hydrothermal vent metagenome</name>
    <dbReference type="NCBI Taxonomy" id="652676"/>
    <lineage>
        <taxon>unclassified sequences</taxon>
        <taxon>metagenomes</taxon>
        <taxon>ecological metagenomes</taxon>
    </lineage>
</organism>
<dbReference type="AlphaFoldDB" id="A0A3B0RWQ2"/>
<feature type="domain" description="DUF3097" evidence="1">
    <location>
        <begin position="120"/>
        <end position="166"/>
    </location>
</feature>
<dbReference type="InterPro" id="IPR021447">
    <property type="entry name" value="DUF3097_C"/>
</dbReference>
<reference evidence="3" key="1">
    <citation type="submission" date="2018-06" db="EMBL/GenBank/DDBJ databases">
        <authorList>
            <person name="Zhirakovskaya E."/>
        </authorList>
    </citation>
    <scope>NUCLEOTIDE SEQUENCE</scope>
</reference>
<name>A0A3B0RWQ2_9ZZZZ</name>
<proteinExistence type="predicted"/>
<accession>A0A3B0RWQ2</accession>
<dbReference type="Pfam" id="PF22845">
    <property type="entry name" value="DUF3097_N"/>
    <property type="match status" value="1"/>
</dbReference>
<feature type="non-terminal residue" evidence="3">
    <location>
        <position position="166"/>
    </location>
</feature>
<dbReference type="InterPro" id="IPR053883">
    <property type="entry name" value="DUF3097_N"/>
</dbReference>
<evidence type="ECO:0000259" key="1">
    <source>
        <dbReference type="Pfam" id="PF11296"/>
    </source>
</evidence>
<dbReference type="Pfam" id="PF11296">
    <property type="entry name" value="DUF3097_C"/>
    <property type="match status" value="1"/>
</dbReference>
<evidence type="ECO:0000259" key="2">
    <source>
        <dbReference type="Pfam" id="PF22845"/>
    </source>
</evidence>
<protein>
    <submittedName>
        <fullName evidence="3">Uncharacterized protein</fullName>
    </submittedName>
</protein>
<dbReference type="EMBL" id="UOEI01000186">
    <property type="protein sequence ID" value="VAV96737.1"/>
    <property type="molecule type" value="Genomic_DNA"/>
</dbReference>
<gene>
    <name evidence="3" type="ORF">MNBD_ACTINO01-530</name>
</gene>
<feature type="domain" description="DUF3097" evidence="2">
    <location>
        <begin position="34"/>
        <end position="91"/>
    </location>
</feature>
<evidence type="ECO:0000313" key="3">
    <source>
        <dbReference type="EMBL" id="VAV96737.1"/>
    </source>
</evidence>